<dbReference type="InterPro" id="IPR014284">
    <property type="entry name" value="RNA_pol_sigma-70_dom"/>
</dbReference>
<comment type="caution">
    <text evidence="9">The sequence shown here is derived from an EMBL/GenBank/DDBJ whole genome shotgun (WGS) entry which is preliminary data.</text>
</comment>
<dbReference type="InterPro" id="IPR013249">
    <property type="entry name" value="RNA_pol_sigma70_r4_t2"/>
</dbReference>
<evidence type="ECO:0000256" key="2">
    <source>
        <dbReference type="ARBA" id="ARBA00023015"/>
    </source>
</evidence>
<dbReference type="GO" id="GO:0016987">
    <property type="term" value="F:sigma factor activity"/>
    <property type="evidence" value="ECO:0007669"/>
    <property type="project" value="UniProtKB-KW"/>
</dbReference>
<feature type="domain" description="RNA polymerase sigma-70 region 2" evidence="7">
    <location>
        <begin position="43"/>
        <end position="110"/>
    </location>
</feature>
<dbReference type="NCBIfam" id="TIGR02937">
    <property type="entry name" value="sigma70-ECF"/>
    <property type="match status" value="1"/>
</dbReference>
<dbReference type="PANTHER" id="PTHR43133">
    <property type="entry name" value="RNA POLYMERASE ECF-TYPE SIGMA FACTO"/>
    <property type="match status" value="1"/>
</dbReference>
<dbReference type="InterPro" id="IPR039425">
    <property type="entry name" value="RNA_pol_sigma-70-like"/>
</dbReference>
<dbReference type="AlphaFoldDB" id="A0A848LNU7"/>
<accession>A0A848LNU7</accession>
<dbReference type="Proteomes" id="UP000518300">
    <property type="component" value="Unassembled WGS sequence"/>
</dbReference>
<dbReference type="Gene3D" id="1.10.1740.10">
    <property type="match status" value="1"/>
</dbReference>
<evidence type="ECO:0000313" key="9">
    <source>
        <dbReference type="EMBL" id="NMO19332.1"/>
    </source>
</evidence>
<evidence type="ECO:0000256" key="5">
    <source>
        <dbReference type="ARBA" id="ARBA00023163"/>
    </source>
</evidence>
<evidence type="ECO:0000259" key="8">
    <source>
        <dbReference type="Pfam" id="PF08281"/>
    </source>
</evidence>
<dbReference type="InterPro" id="IPR036388">
    <property type="entry name" value="WH-like_DNA-bd_sf"/>
</dbReference>
<proteinExistence type="inferred from homology"/>
<evidence type="ECO:0000256" key="3">
    <source>
        <dbReference type="ARBA" id="ARBA00023082"/>
    </source>
</evidence>
<dbReference type="InterPro" id="IPR007627">
    <property type="entry name" value="RNA_pol_sigma70_r2"/>
</dbReference>
<protein>
    <submittedName>
        <fullName evidence="9">Sigma-70 family RNA polymerase sigma factor</fullName>
    </submittedName>
</protein>
<evidence type="ECO:0000313" key="10">
    <source>
        <dbReference type="Proteomes" id="UP000518300"/>
    </source>
</evidence>
<evidence type="ECO:0000256" key="6">
    <source>
        <dbReference type="SAM" id="MobiDB-lite"/>
    </source>
</evidence>
<name>A0A848LNU7_9BACT</name>
<evidence type="ECO:0000259" key="7">
    <source>
        <dbReference type="Pfam" id="PF04542"/>
    </source>
</evidence>
<feature type="domain" description="RNA polymerase sigma factor 70 region 4 type 2" evidence="8">
    <location>
        <begin position="150"/>
        <end position="199"/>
    </location>
</feature>
<dbReference type="EMBL" id="JABBJJ010000179">
    <property type="protein sequence ID" value="NMO19332.1"/>
    <property type="molecule type" value="Genomic_DNA"/>
</dbReference>
<dbReference type="GO" id="GO:0006352">
    <property type="term" value="P:DNA-templated transcription initiation"/>
    <property type="evidence" value="ECO:0007669"/>
    <property type="project" value="InterPro"/>
</dbReference>
<dbReference type="PANTHER" id="PTHR43133:SF8">
    <property type="entry name" value="RNA POLYMERASE SIGMA FACTOR HI_1459-RELATED"/>
    <property type="match status" value="1"/>
</dbReference>
<dbReference type="SUPFAM" id="SSF88659">
    <property type="entry name" value="Sigma3 and sigma4 domains of RNA polymerase sigma factors"/>
    <property type="match status" value="1"/>
</dbReference>
<dbReference type="RefSeq" id="WP_169348584.1">
    <property type="nucleotide sequence ID" value="NZ_JABBJJ010000179.1"/>
</dbReference>
<dbReference type="InterPro" id="IPR013325">
    <property type="entry name" value="RNA_pol_sigma_r2"/>
</dbReference>
<dbReference type="SUPFAM" id="SSF88946">
    <property type="entry name" value="Sigma2 domain of RNA polymerase sigma factors"/>
    <property type="match status" value="1"/>
</dbReference>
<dbReference type="Gene3D" id="1.10.10.10">
    <property type="entry name" value="Winged helix-like DNA-binding domain superfamily/Winged helix DNA-binding domain"/>
    <property type="match status" value="1"/>
</dbReference>
<dbReference type="Pfam" id="PF04542">
    <property type="entry name" value="Sigma70_r2"/>
    <property type="match status" value="1"/>
</dbReference>
<reference evidence="9 10" key="1">
    <citation type="submission" date="2020-04" db="EMBL/GenBank/DDBJ databases">
        <title>Draft genome of Pyxidicoccus fallax type strain.</title>
        <authorList>
            <person name="Whitworth D.E."/>
        </authorList>
    </citation>
    <scope>NUCLEOTIDE SEQUENCE [LARGE SCALE GENOMIC DNA]</scope>
    <source>
        <strain evidence="9 10">DSM 14698</strain>
    </source>
</reference>
<comment type="similarity">
    <text evidence="1">Belongs to the sigma-70 factor family. ECF subfamily.</text>
</comment>
<keyword evidence="4" id="KW-0238">DNA-binding</keyword>
<feature type="region of interest" description="Disordered" evidence="6">
    <location>
        <begin position="1"/>
        <end position="22"/>
    </location>
</feature>
<keyword evidence="2" id="KW-0805">Transcription regulation</keyword>
<keyword evidence="10" id="KW-1185">Reference proteome</keyword>
<dbReference type="Pfam" id="PF08281">
    <property type="entry name" value="Sigma70_r4_2"/>
    <property type="match status" value="1"/>
</dbReference>
<dbReference type="InterPro" id="IPR013324">
    <property type="entry name" value="RNA_pol_sigma_r3/r4-like"/>
</dbReference>
<dbReference type="CDD" id="cd06171">
    <property type="entry name" value="Sigma70_r4"/>
    <property type="match status" value="1"/>
</dbReference>
<keyword evidence="3" id="KW-0731">Sigma factor</keyword>
<dbReference type="GO" id="GO:0003677">
    <property type="term" value="F:DNA binding"/>
    <property type="evidence" value="ECO:0007669"/>
    <property type="project" value="UniProtKB-KW"/>
</dbReference>
<keyword evidence="5" id="KW-0804">Transcription</keyword>
<gene>
    <name evidence="9" type="ORF">HG543_31345</name>
</gene>
<organism evidence="9 10">
    <name type="scientific">Pyxidicoccus fallax</name>
    <dbReference type="NCBI Taxonomy" id="394095"/>
    <lineage>
        <taxon>Bacteria</taxon>
        <taxon>Pseudomonadati</taxon>
        <taxon>Myxococcota</taxon>
        <taxon>Myxococcia</taxon>
        <taxon>Myxococcales</taxon>
        <taxon>Cystobacterineae</taxon>
        <taxon>Myxococcaceae</taxon>
        <taxon>Pyxidicoccus</taxon>
    </lineage>
</organism>
<sequence>MSSGGVLEIGQEGPAVAESPESRGDAALLGRLRRGDPDAFELLVRTHQDRLYDFCVRMVGDREEAHDLVQEIFVSVHQNVRRFREDAKLSTWLFRITKNHCINRLKYLKRRGRGRSEEYDETTALFTEGGGTVPGPDAALESARERARVQWAISQLDPDARMLVALRDIEGLSYEEIVDITELPEGTVKSRLHRAREKLANLLGRLES</sequence>
<evidence type="ECO:0000256" key="1">
    <source>
        <dbReference type="ARBA" id="ARBA00010641"/>
    </source>
</evidence>
<evidence type="ECO:0000256" key="4">
    <source>
        <dbReference type="ARBA" id="ARBA00023125"/>
    </source>
</evidence>